<evidence type="ECO:0000313" key="3">
    <source>
        <dbReference type="EMBL" id="QEC54847.1"/>
    </source>
</evidence>
<dbReference type="PANTHER" id="PTHR43668:SF2">
    <property type="entry name" value="ALLANTOINASE"/>
    <property type="match status" value="1"/>
</dbReference>
<keyword evidence="1" id="KW-0665">Pyrimidine biosynthesis</keyword>
<dbReference type="OrthoDB" id="9765462at2"/>
<dbReference type="InterPro" id="IPR032466">
    <property type="entry name" value="Metal_Hydrolase"/>
</dbReference>
<dbReference type="Gene3D" id="2.30.40.10">
    <property type="entry name" value="Urease, subunit C, domain 1"/>
    <property type="match status" value="1"/>
</dbReference>
<gene>
    <name evidence="3" type="ORF">FSB75_02670</name>
</gene>
<dbReference type="KEGG" id="fgg:FSB75_02670"/>
<dbReference type="CDD" id="cd01317">
    <property type="entry name" value="DHOase_IIa"/>
    <property type="match status" value="1"/>
</dbReference>
<protein>
    <submittedName>
        <fullName evidence="3">Dihydroorotase</fullName>
    </submittedName>
</protein>
<keyword evidence="4" id="KW-1185">Reference proteome</keyword>
<dbReference type="InterPro" id="IPR050138">
    <property type="entry name" value="DHOase/Allantoinase_Hydrolase"/>
</dbReference>
<dbReference type="GO" id="GO:0006145">
    <property type="term" value="P:purine nucleobase catabolic process"/>
    <property type="evidence" value="ECO:0007669"/>
    <property type="project" value="TreeGrafter"/>
</dbReference>
<dbReference type="Gene3D" id="3.20.20.140">
    <property type="entry name" value="Metal-dependent hydrolases"/>
    <property type="match status" value="1"/>
</dbReference>
<dbReference type="GO" id="GO:0046872">
    <property type="term" value="F:metal ion binding"/>
    <property type="evidence" value="ECO:0007669"/>
    <property type="project" value="InterPro"/>
</dbReference>
<accession>A0A5B8UDU6</accession>
<dbReference type="InterPro" id="IPR024403">
    <property type="entry name" value="DHOase_cat"/>
</dbReference>
<dbReference type="SUPFAM" id="SSF51338">
    <property type="entry name" value="Composite domain of metallo-dependent hydrolases"/>
    <property type="match status" value="1"/>
</dbReference>
<dbReference type="Proteomes" id="UP000321204">
    <property type="component" value="Chromosome"/>
</dbReference>
<dbReference type="RefSeq" id="WP_146782353.1">
    <property type="nucleotide sequence ID" value="NZ_BAABIO010000006.1"/>
</dbReference>
<reference evidence="3 4" key="1">
    <citation type="journal article" date="2015" name="Int. J. Syst. Evol. Microbiol.">
        <title>Flavisolibacter ginsenosidimutans sp. nov., with ginsenoside-converting activity isolated from soil used for cultivating ginseng.</title>
        <authorList>
            <person name="Zhao Y."/>
            <person name="Liu Q."/>
            <person name="Kang M.S."/>
            <person name="Jin F."/>
            <person name="Yu H."/>
            <person name="Im W.T."/>
        </authorList>
    </citation>
    <scope>NUCLEOTIDE SEQUENCE [LARGE SCALE GENOMIC DNA]</scope>
    <source>
        <strain evidence="3 4">Gsoil 636</strain>
    </source>
</reference>
<evidence type="ECO:0000313" key="4">
    <source>
        <dbReference type="Proteomes" id="UP000321204"/>
    </source>
</evidence>
<dbReference type="EMBL" id="CP042433">
    <property type="protein sequence ID" value="QEC54847.1"/>
    <property type="molecule type" value="Genomic_DNA"/>
</dbReference>
<dbReference type="PANTHER" id="PTHR43668">
    <property type="entry name" value="ALLANTOINASE"/>
    <property type="match status" value="1"/>
</dbReference>
<organism evidence="3 4">
    <name type="scientific">Flavisolibacter ginsenosidimutans</name>
    <dbReference type="NCBI Taxonomy" id="661481"/>
    <lineage>
        <taxon>Bacteria</taxon>
        <taxon>Pseudomonadati</taxon>
        <taxon>Bacteroidota</taxon>
        <taxon>Chitinophagia</taxon>
        <taxon>Chitinophagales</taxon>
        <taxon>Chitinophagaceae</taxon>
        <taxon>Flavisolibacter</taxon>
    </lineage>
</organism>
<dbReference type="GO" id="GO:0004151">
    <property type="term" value="F:dihydroorotase activity"/>
    <property type="evidence" value="ECO:0007669"/>
    <property type="project" value="InterPro"/>
</dbReference>
<dbReference type="AlphaFoldDB" id="A0A5B8UDU6"/>
<dbReference type="SUPFAM" id="SSF51556">
    <property type="entry name" value="Metallo-dependent hydrolases"/>
    <property type="match status" value="1"/>
</dbReference>
<evidence type="ECO:0000259" key="2">
    <source>
        <dbReference type="Pfam" id="PF12890"/>
    </source>
</evidence>
<dbReference type="InterPro" id="IPR004722">
    <property type="entry name" value="DHOase"/>
</dbReference>
<dbReference type="GO" id="GO:0005737">
    <property type="term" value="C:cytoplasm"/>
    <property type="evidence" value="ECO:0007669"/>
    <property type="project" value="TreeGrafter"/>
</dbReference>
<name>A0A5B8UDU6_9BACT</name>
<dbReference type="NCBIfam" id="TIGR00857">
    <property type="entry name" value="pyrC_multi"/>
    <property type="match status" value="1"/>
</dbReference>
<dbReference type="InterPro" id="IPR011059">
    <property type="entry name" value="Metal-dep_hydrolase_composite"/>
</dbReference>
<feature type="domain" description="Dihydroorotase catalytic" evidence="2">
    <location>
        <begin position="53"/>
        <end position="234"/>
    </location>
</feature>
<proteinExistence type="predicted"/>
<dbReference type="Pfam" id="PF12890">
    <property type="entry name" value="DHOase"/>
    <property type="match status" value="1"/>
</dbReference>
<dbReference type="GO" id="GO:0004038">
    <property type="term" value="F:allantoinase activity"/>
    <property type="evidence" value="ECO:0007669"/>
    <property type="project" value="TreeGrafter"/>
</dbReference>
<sequence>MDIVLKGVTVADPFSPFHLQTSDVFIQNGFIAEIGNLSRISEETIAVEGLHVSPGFADVFAHFCDPGQEQRETLETGALAAAYGGYTDVMVLPNTIPAMHHKAGVEYIVQRSRRLPVSVHPIGAVTKNAEGKELAEMYDMQDSGAVAFSDGLCPLQSSGIAVKALQYLKAVDKTLIQLPDDGSLSAHGLMNEGIASTRLGLPGKPAIAEELMIGRDLELAKYTGSKLHITGVSTAKGINLIKAAKKAGVSVTCSVTPYHLFFSDDDLNDYDTNLKVSPPLRTKTDCEALKAALLDGVIDCIASHHLPQHTDNKIVEFEYAKNGMIGLETCFAAVRTTVPQLSLERLVDLFSTAPRKIFALPQTSVQAGQLASLSLFLPNAEWMPSTFYSRSKNSAFTGKTLTGKPLGIIHKGGLLLRPQ</sequence>
<evidence type="ECO:0000256" key="1">
    <source>
        <dbReference type="ARBA" id="ARBA00022975"/>
    </source>
</evidence>
<dbReference type="GO" id="GO:0006221">
    <property type="term" value="P:pyrimidine nucleotide biosynthetic process"/>
    <property type="evidence" value="ECO:0007669"/>
    <property type="project" value="UniProtKB-KW"/>
</dbReference>